<evidence type="ECO:0000313" key="1">
    <source>
        <dbReference type="EMBL" id="RVT53721.1"/>
    </source>
</evidence>
<gene>
    <name evidence="1" type="ORF">ENE75_02175</name>
</gene>
<reference evidence="1 2" key="1">
    <citation type="submission" date="2019-01" db="EMBL/GenBank/DDBJ databases">
        <authorList>
            <person name="Chen W.-M."/>
        </authorList>
    </citation>
    <scope>NUCLEOTIDE SEQUENCE [LARGE SCALE GENOMIC DNA]</scope>
    <source>
        <strain evidence="1 2">ICH-3</strain>
    </source>
</reference>
<comment type="caution">
    <text evidence="1">The sequence shown here is derived from an EMBL/GenBank/DDBJ whole genome shotgun (WGS) entry which is preliminary data.</text>
</comment>
<organism evidence="1 2">
    <name type="scientific">Rubrivivax albus</name>
    <dbReference type="NCBI Taxonomy" id="2499835"/>
    <lineage>
        <taxon>Bacteria</taxon>
        <taxon>Pseudomonadati</taxon>
        <taxon>Pseudomonadota</taxon>
        <taxon>Betaproteobacteria</taxon>
        <taxon>Burkholderiales</taxon>
        <taxon>Sphaerotilaceae</taxon>
        <taxon>Rubrivivax</taxon>
    </lineage>
</organism>
<dbReference type="Pfam" id="PF08905">
    <property type="entry name" value="DUF1850"/>
    <property type="match status" value="1"/>
</dbReference>
<sequence length="162" mass="16825">MATAAAAALPPAAATACTLMLADHRSARVLGQVPLDPAAPGLRVAFTHSVLGTPVEDRYVFRHGAEGWRAVLVEERWLGEGYGLPIAAGPGEQLVRDDSLGPGGWRLTLQRPVHPLVVLALPSQRMRVIVDGQAPILLGTLGPPAPTSVAMHVDDCPAPGGS</sequence>
<dbReference type="AlphaFoldDB" id="A0A3S2X3C6"/>
<accession>A0A3S2X3C6</accession>
<name>A0A3S2X3C6_9BURK</name>
<dbReference type="EMBL" id="SACT01000001">
    <property type="protein sequence ID" value="RVT53721.1"/>
    <property type="molecule type" value="Genomic_DNA"/>
</dbReference>
<dbReference type="Proteomes" id="UP000288178">
    <property type="component" value="Unassembled WGS sequence"/>
</dbReference>
<evidence type="ECO:0000313" key="2">
    <source>
        <dbReference type="Proteomes" id="UP000288178"/>
    </source>
</evidence>
<dbReference type="InterPro" id="IPR015001">
    <property type="entry name" value="DUF1850"/>
</dbReference>
<protein>
    <submittedName>
        <fullName evidence="1">DUF1850 domain-containing protein</fullName>
    </submittedName>
</protein>
<proteinExistence type="predicted"/>
<keyword evidence="2" id="KW-1185">Reference proteome</keyword>